<sequence length="84" mass="8894">MIPIQSNLTTSYPGGGSEHSFFSILASSSLKSSSSLPFPSFPVRASLPDYASQAPSSTYYWSITAYIPAVPLLSLPSLVFSAES</sequence>
<dbReference type="EMBL" id="FQ790321">
    <property type="protein sequence ID" value="CCD49922.1"/>
    <property type="molecule type" value="Genomic_DNA"/>
</dbReference>
<dbReference type="AlphaFoldDB" id="G2YDS4"/>
<protein>
    <submittedName>
        <fullName evidence="1">Uncharacterized protein</fullName>
    </submittedName>
</protein>
<evidence type="ECO:0000313" key="1">
    <source>
        <dbReference type="EMBL" id="CCD49922.1"/>
    </source>
</evidence>
<accession>G2YDS4</accession>
<dbReference type="InParanoid" id="G2YDS4"/>
<evidence type="ECO:0000313" key="2">
    <source>
        <dbReference type="Proteomes" id="UP000008177"/>
    </source>
</evidence>
<dbReference type="Proteomes" id="UP000008177">
    <property type="component" value="Unplaced contigs"/>
</dbReference>
<proteinExistence type="predicted"/>
<name>G2YDS4_BOTF4</name>
<organism evidence="1 2">
    <name type="scientific">Botryotinia fuckeliana (strain T4)</name>
    <name type="common">Noble rot fungus</name>
    <name type="synonym">Botrytis cinerea</name>
    <dbReference type="NCBI Taxonomy" id="999810"/>
    <lineage>
        <taxon>Eukaryota</taxon>
        <taxon>Fungi</taxon>
        <taxon>Dikarya</taxon>
        <taxon>Ascomycota</taxon>
        <taxon>Pezizomycotina</taxon>
        <taxon>Leotiomycetes</taxon>
        <taxon>Helotiales</taxon>
        <taxon>Sclerotiniaceae</taxon>
        <taxon>Botrytis</taxon>
    </lineage>
</organism>
<reference evidence="2" key="1">
    <citation type="journal article" date="2011" name="PLoS Genet.">
        <title>Genomic analysis of the necrotrophic fungal pathogens Sclerotinia sclerotiorum and Botrytis cinerea.</title>
        <authorList>
            <person name="Amselem J."/>
            <person name="Cuomo C.A."/>
            <person name="van Kan J.A."/>
            <person name="Viaud M."/>
            <person name="Benito E.P."/>
            <person name="Couloux A."/>
            <person name="Coutinho P.M."/>
            <person name="de Vries R.P."/>
            <person name="Dyer P.S."/>
            <person name="Fillinger S."/>
            <person name="Fournier E."/>
            <person name="Gout L."/>
            <person name="Hahn M."/>
            <person name="Kohn L."/>
            <person name="Lapalu N."/>
            <person name="Plummer K.M."/>
            <person name="Pradier J.M."/>
            <person name="Quevillon E."/>
            <person name="Sharon A."/>
            <person name="Simon A."/>
            <person name="ten Have A."/>
            <person name="Tudzynski B."/>
            <person name="Tudzynski P."/>
            <person name="Wincker P."/>
            <person name="Andrew M."/>
            <person name="Anthouard V."/>
            <person name="Beever R.E."/>
            <person name="Beffa R."/>
            <person name="Benoit I."/>
            <person name="Bouzid O."/>
            <person name="Brault B."/>
            <person name="Chen Z."/>
            <person name="Choquer M."/>
            <person name="Collemare J."/>
            <person name="Cotton P."/>
            <person name="Danchin E.G."/>
            <person name="Da Silva C."/>
            <person name="Gautier A."/>
            <person name="Giraud C."/>
            <person name="Giraud T."/>
            <person name="Gonzalez C."/>
            <person name="Grossetete S."/>
            <person name="Guldener U."/>
            <person name="Henrissat B."/>
            <person name="Howlett B.J."/>
            <person name="Kodira C."/>
            <person name="Kretschmer M."/>
            <person name="Lappartient A."/>
            <person name="Leroch M."/>
            <person name="Levis C."/>
            <person name="Mauceli E."/>
            <person name="Neuveglise C."/>
            <person name="Oeser B."/>
            <person name="Pearson M."/>
            <person name="Poulain J."/>
            <person name="Poussereau N."/>
            <person name="Quesneville H."/>
            <person name="Rascle C."/>
            <person name="Schumacher J."/>
            <person name="Segurens B."/>
            <person name="Sexton A."/>
            <person name="Silva E."/>
            <person name="Sirven C."/>
            <person name="Soanes D.M."/>
            <person name="Talbot N.J."/>
            <person name="Templeton M."/>
            <person name="Yandava C."/>
            <person name="Yarden O."/>
            <person name="Zeng Q."/>
            <person name="Rollins J.A."/>
            <person name="Lebrun M.H."/>
            <person name="Dickman M."/>
        </authorList>
    </citation>
    <scope>NUCLEOTIDE SEQUENCE [LARGE SCALE GENOMIC DNA]</scope>
    <source>
        <strain evidence="2">T4</strain>
    </source>
</reference>
<gene>
    <name evidence="1" type="ORF">BofuT4_uP096300.1</name>
</gene>
<dbReference type="HOGENOM" id="CLU_2527191_0_0_1"/>